<feature type="domain" description="GST N-terminal" evidence="1">
    <location>
        <begin position="8"/>
        <end position="99"/>
    </location>
</feature>
<comment type="caution">
    <text evidence="2">The sequence shown here is derived from an EMBL/GenBank/DDBJ whole genome shotgun (WGS) entry which is preliminary data.</text>
</comment>
<dbReference type="OrthoDB" id="4951845at2759"/>
<sequence length="249" mass="28476">MTITLYDIPSTVPGRAWSPSVWKTRYCLNYKGLEHKTEWVEWPDLETTFVKLGIPATSKRADGSSRYTVPAIFDSTTGVYLAESFEIAQYLDHAYPDTPRIFPNSTTGMQKGFQMAFGSLIEPIVPFLVPAEGEKLTVVSQEYFRRTREKMYGKSLEDVPPKGQDKVREWAKLKDNMGVVNEWYCMSGNPGPFLLGETASWADFLVGAIFIWGKVIWGDNSHEWKDIELWHDGRWKALLDSLSIYQRVT</sequence>
<organism evidence="2 3">
    <name type="scientific">Crepidotus variabilis</name>
    <dbReference type="NCBI Taxonomy" id="179855"/>
    <lineage>
        <taxon>Eukaryota</taxon>
        <taxon>Fungi</taxon>
        <taxon>Dikarya</taxon>
        <taxon>Basidiomycota</taxon>
        <taxon>Agaricomycotina</taxon>
        <taxon>Agaricomycetes</taxon>
        <taxon>Agaricomycetidae</taxon>
        <taxon>Agaricales</taxon>
        <taxon>Agaricineae</taxon>
        <taxon>Crepidotaceae</taxon>
        <taxon>Crepidotus</taxon>
    </lineage>
</organism>
<protein>
    <recommendedName>
        <fullName evidence="1">GST N-terminal domain-containing protein</fullName>
    </recommendedName>
</protein>
<name>A0A9P6EMC6_9AGAR</name>
<accession>A0A9P6EMC6</accession>
<dbReference type="Pfam" id="PF13409">
    <property type="entry name" value="GST_N_2"/>
    <property type="match status" value="1"/>
</dbReference>
<dbReference type="CDD" id="cd03038">
    <property type="entry name" value="GST_N_etherase_LigE"/>
    <property type="match status" value="1"/>
</dbReference>
<dbReference type="SUPFAM" id="SSF52833">
    <property type="entry name" value="Thioredoxin-like"/>
    <property type="match status" value="1"/>
</dbReference>
<dbReference type="InterPro" id="IPR036282">
    <property type="entry name" value="Glutathione-S-Trfase_C_sf"/>
</dbReference>
<dbReference type="InterPro" id="IPR036249">
    <property type="entry name" value="Thioredoxin-like_sf"/>
</dbReference>
<proteinExistence type="predicted"/>
<dbReference type="SUPFAM" id="SSF47616">
    <property type="entry name" value="GST C-terminal domain-like"/>
    <property type="match status" value="1"/>
</dbReference>
<dbReference type="Proteomes" id="UP000807306">
    <property type="component" value="Unassembled WGS sequence"/>
</dbReference>
<dbReference type="PROSITE" id="PS50404">
    <property type="entry name" value="GST_NTER"/>
    <property type="match status" value="1"/>
</dbReference>
<reference evidence="2" key="1">
    <citation type="submission" date="2020-11" db="EMBL/GenBank/DDBJ databases">
        <authorList>
            <consortium name="DOE Joint Genome Institute"/>
            <person name="Ahrendt S."/>
            <person name="Riley R."/>
            <person name="Andreopoulos W."/>
            <person name="Labutti K."/>
            <person name="Pangilinan J."/>
            <person name="Ruiz-Duenas F.J."/>
            <person name="Barrasa J.M."/>
            <person name="Sanchez-Garcia M."/>
            <person name="Camarero S."/>
            <person name="Miyauchi S."/>
            <person name="Serrano A."/>
            <person name="Linde D."/>
            <person name="Babiker R."/>
            <person name="Drula E."/>
            <person name="Ayuso-Fernandez I."/>
            <person name="Pacheco R."/>
            <person name="Padilla G."/>
            <person name="Ferreira P."/>
            <person name="Barriuso J."/>
            <person name="Kellner H."/>
            <person name="Castanera R."/>
            <person name="Alfaro M."/>
            <person name="Ramirez L."/>
            <person name="Pisabarro A.G."/>
            <person name="Kuo A."/>
            <person name="Tritt A."/>
            <person name="Lipzen A."/>
            <person name="He G."/>
            <person name="Yan M."/>
            <person name="Ng V."/>
            <person name="Cullen D."/>
            <person name="Martin F."/>
            <person name="Rosso M.-N."/>
            <person name="Henrissat B."/>
            <person name="Hibbett D."/>
            <person name="Martinez A.T."/>
            <person name="Grigoriev I.V."/>
        </authorList>
    </citation>
    <scope>NUCLEOTIDE SEQUENCE</scope>
    <source>
        <strain evidence="2">CBS 506.95</strain>
    </source>
</reference>
<keyword evidence="3" id="KW-1185">Reference proteome</keyword>
<dbReference type="AlphaFoldDB" id="A0A9P6EMC6"/>
<dbReference type="InterPro" id="IPR054416">
    <property type="entry name" value="GST_UstS-like_C"/>
</dbReference>
<evidence type="ECO:0000313" key="3">
    <source>
        <dbReference type="Proteomes" id="UP000807306"/>
    </source>
</evidence>
<gene>
    <name evidence="2" type="ORF">CPB83DRAFT_868076</name>
</gene>
<dbReference type="EMBL" id="MU157834">
    <property type="protein sequence ID" value="KAF9531771.1"/>
    <property type="molecule type" value="Genomic_DNA"/>
</dbReference>
<dbReference type="Pfam" id="PF22041">
    <property type="entry name" value="GST_C_7"/>
    <property type="match status" value="1"/>
</dbReference>
<evidence type="ECO:0000259" key="1">
    <source>
        <dbReference type="PROSITE" id="PS50404"/>
    </source>
</evidence>
<evidence type="ECO:0000313" key="2">
    <source>
        <dbReference type="EMBL" id="KAF9531771.1"/>
    </source>
</evidence>
<dbReference type="Gene3D" id="1.20.1050.10">
    <property type="match status" value="1"/>
</dbReference>
<dbReference type="Gene3D" id="3.40.30.10">
    <property type="entry name" value="Glutaredoxin"/>
    <property type="match status" value="1"/>
</dbReference>
<dbReference type="InterPro" id="IPR004045">
    <property type="entry name" value="Glutathione_S-Trfase_N"/>
</dbReference>